<gene>
    <name evidence="2" type="ORF">NP777_41760</name>
</gene>
<reference evidence="2 3" key="1">
    <citation type="submission" date="2022-07" db="EMBL/GenBank/DDBJ databases">
        <authorList>
            <person name="Phongsopitanun W."/>
            <person name="Tanasupawat S."/>
        </authorList>
    </citation>
    <scope>NUCLEOTIDE SEQUENCE [LARGE SCALE GENOMIC DNA]</scope>
    <source>
        <strain evidence="2 3">RCU-064</strain>
    </source>
</reference>
<feature type="region of interest" description="Disordered" evidence="1">
    <location>
        <begin position="1"/>
        <end position="20"/>
    </location>
</feature>
<proteinExistence type="predicted"/>
<evidence type="ECO:0000313" key="3">
    <source>
        <dbReference type="Proteomes" id="UP001204746"/>
    </source>
</evidence>
<dbReference type="Proteomes" id="UP001204746">
    <property type="component" value="Unassembled WGS sequence"/>
</dbReference>
<dbReference type="EMBL" id="JANIAA010000051">
    <property type="protein sequence ID" value="MCQ8194647.1"/>
    <property type="molecule type" value="Genomic_DNA"/>
</dbReference>
<evidence type="ECO:0000256" key="1">
    <source>
        <dbReference type="SAM" id="MobiDB-lite"/>
    </source>
</evidence>
<name>A0ABT1VBJ1_9ACTN</name>
<comment type="caution">
    <text evidence="2">The sequence shown here is derived from an EMBL/GenBank/DDBJ whole genome shotgun (WGS) entry which is preliminary data.</text>
</comment>
<organism evidence="2 3">
    <name type="scientific">Streptomyces rugosispiralis</name>
    <dbReference type="NCBI Taxonomy" id="2967341"/>
    <lineage>
        <taxon>Bacteria</taxon>
        <taxon>Bacillati</taxon>
        <taxon>Actinomycetota</taxon>
        <taxon>Actinomycetes</taxon>
        <taxon>Kitasatosporales</taxon>
        <taxon>Streptomycetaceae</taxon>
        <taxon>Streptomyces</taxon>
    </lineage>
</organism>
<protein>
    <submittedName>
        <fullName evidence="2">Uncharacterized protein</fullName>
    </submittedName>
</protein>
<accession>A0ABT1VBJ1</accession>
<evidence type="ECO:0000313" key="2">
    <source>
        <dbReference type="EMBL" id="MCQ8194647.1"/>
    </source>
</evidence>
<sequence>MNDQNPGGFVSTEKTDDGQGATTVIVTDQGATAHPCPGGLTEDELLD</sequence>
<keyword evidence="3" id="KW-1185">Reference proteome</keyword>
<dbReference type="RefSeq" id="WP_256655409.1">
    <property type="nucleotide sequence ID" value="NZ_JANIAA010000051.1"/>
</dbReference>